<dbReference type="AlphaFoldDB" id="G8LHP5"/>
<sequence length="754" mass="85170">MGIPAISLCAILAIMPLLWLPVLPERHTVWVMIAGGIALAAQRHNVLKYMGIMVLFCAWGLLAAQESVWPMQHLTTGAVQAEIEITATDGATMHQGNILRVDGQRWWASTGVTLYGNYLPQKVCAGQRWAMTLRLRPVHGELNDGGYDPQRSAFARHQTLSGRFTQAKIVDENCSLRAQYLMSLQHRLSAFHWGAVMLGLGMGERLEVPREIKDLMRDTGTLHLMAISGLHIALAASIVWLLARGLQFLMPGHWIHWQIPLLAGLFFAAFYAWLTGLQPPALRTVIALAVLAALRIGARQWSPWQVWCCCIAAILISDPLAVLSQSLALSAFAVAALIFWFQWLPLPRRHRVRWLQPLLYLLYLQTGMLLLLMPLQVLIFHGFSLSSLVANLFAVPLVTFVCVPLILSGMLLHLLPLTALESALWLAADKSLGGLFWMLMRLPDGWQNVDERWQYLTLLPWLAIIGWRFHAWKSVPAVCLAGSVLLAFPLWRTVRSEGWTLHMLDVGQGLAMVIERHGKALLYDTGLAWPGGDSARQLIIPWLRWHHLQPEGVILSHEHLDHAGGLATLQKTWPTLWIRSPLGRVEHRPCFRGQRWIWEGLTFTVHWPPAGYSERGNNRSCVVKIDDGEQSALLTGDIEAPAEQTMLSHYWRHLASTVIQVPHHGSNTSSSLPLVQRVEGRIALDSAARYNAWHFPSAKVIRRYRKEGYIWHDTPHSGQISVTFSQHRWQIQRVRDEYLPRWYHQWFGAPGDNG</sequence>
<dbReference type="GO" id="GO:0030420">
    <property type="term" value="P:establishment of competence for transformation"/>
    <property type="evidence" value="ECO:0007669"/>
    <property type="project" value="InterPro"/>
</dbReference>
<dbReference type="PANTHER" id="PTHR30619">
    <property type="entry name" value="DNA INTERNALIZATION/COMPETENCE PROTEIN COMEC/REC2"/>
    <property type="match status" value="1"/>
</dbReference>
<feature type="transmembrane region" description="Helical" evidence="6">
    <location>
        <begin position="255"/>
        <end position="274"/>
    </location>
</feature>
<evidence type="ECO:0000256" key="5">
    <source>
        <dbReference type="ARBA" id="ARBA00023136"/>
    </source>
</evidence>
<dbReference type="InterPro" id="IPR004477">
    <property type="entry name" value="ComEC_N"/>
</dbReference>
<evidence type="ECO:0000256" key="1">
    <source>
        <dbReference type="ARBA" id="ARBA00004651"/>
    </source>
</evidence>
<dbReference type="eggNOG" id="COG2333">
    <property type="taxonomic scope" value="Bacteria"/>
</dbReference>
<name>G8LHP5_9ENTR</name>
<protein>
    <submittedName>
        <fullName evidence="8">YcaI</fullName>
    </submittedName>
</protein>
<dbReference type="SMART" id="SM00849">
    <property type="entry name" value="Lactamase_B"/>
    <property type="match status" value="1"/>
</dbReference>
<dbReference type="InterPro" id="IPR035681">
    <property type="entry name" value="ComA-like_MBL"/>
</dbReference>
<dbReference type="SUPFAM" id="SSF56281">
    <property type="entry name" value="Metallo-hydrolase/oxidoreductase"/>
    <property type="match status" value="1"/>
</dbReference>
<evidence type="ECO:0000313" key="8">
    <source>
        <dbReference type="EMBL" id="AEW72937.1"/>
    </source>
</evidence>
<evidence type="ECO:0000256" key="2">
    <source>
        <dbReference type="ARBA" id="ARBA00022475"/>
    </source>
</evidence>
<feature type="domain" description="Metallo-beta-lactamase" evidence="7">
    <location>
        <begin position="508"/>
        <end position="689"/>
    </location>
</feature>
<feature type="transmembrane region" description="Helical" evidence="6">
    <location>
        <begin position="327"/>
        <end position="346"/>
    </location>
</feature>
<dbReference type="KEGG" id="eec:EcWSU1_01498"/>
<proteinExistence type="predicted"/>
<dbReference type="InterPro" id="IPR004797">
    <property type="entry name" value="Competence_ComEC/Rec2"/>
</dbReference>
<evidence type="ECO:0000256" key="6">
    <source>
        <dbReference type="SAM" id="Phobius"/>
    </source>
</evidence>
<comment type="subcellular location">
    <subcellularLocation>
        <location evidence="1">Cell membrane</location>
        <topology evidence="1">Multi-pass membrane protein</topology>
    </subcellularLocation>
</comment>
<evidence type="ECO:0000256" key="3">
    <source>
        <dbReference type="ARBA" id="ARBA00022692"/>
    </source>
</evidence>
<dbReference type="CDD" id="cd07731">
    <property type="entry name" value="ComA-like_MBL-fold"/>
    <property type="match status" value="1"/>
</dbReference>
<feature type="transmembrane region" description="Helical" evidence="6">
    <location>
        <begin position="392"/>
        <end position="416"/>
    </location>
</feature>
<dbReference type="NCBIfam" id="NF008580">
    <property type="entry name" value="PRK11539.1"/>
    <property type="match status" value="1"/>
</dbReference>
<dbReference type="Proteomes" id="UP000007838">
    <property type="component" value="Chromosome"/>
</dbReference>
<dbReference type="NCBIfam" id="TIGR00361">
    <property type="entry name" value="ComEC_Rec2"/>
    <property type="match status" value="1"/>
</dbReference>
<dbReference type="PANTHER" id="PTHR30619:SF1">
    <property type="entry name" value="RECOMBINATION PROTEIN 2"/>
    <property type="match status" value="1"/>
</dbReference>
<dbReference type="eggNOG" id="COG0658">
    <property type="taxonomic scope" value="Bacteria"/>
</dbReference>
<dbReference type="Gene3D" id="3.60.15.10">
    <property type="entry name" value="Ribonuclease Z/Hydroxyacylglutathione hydrolase-like"/>
    <property type="match status" value="1"/>
</dbReference>
<dbReference type="HOGENOM" id="CLU_010363_3_0_6"/>
<organism evidence="8 9">
    <name type="scientific">Enterobacter ludwigii</name>
    <dbReference type="NCBI Taxonomy" id="299767"/>
    <lineage>
        <taxon>Bacteria</taxon>
        <taxon>Pseudomonadati</taxon>
        <taxon>Pseudomonadota</taxon>
        <taxon>Gammaproteobacteria</taxon>
        <taxon>Enterobacterales</taxon>
        <taxon>Enterobacteriaceae</taxon>
        <taxon>Enterobacter</taxon>
        <taxon>Enterobacter cloacae complex</taxon>
    </lineage>
</organism>
<dbReference type="NCBIfam" id="TIGR00360">
    <property type="entry name" value="ComEC_N-term"/>
    <property type="match status" value="1"/>
</dbReference>
<feature type="transmembrane region" description="Helical" evidence="6">
    <location>
        <begin position="358"/>
        <end position="380"/>
    </location>
</feature>
<accession>G8LHP5</accession>
<dbReference type="InterPro" id="IPR052159">
    <property type="entry name" value="Competence_DNA_uptake"/>
</dbReference>
<dbReference type="EMBL" id="CP002886">
    <property type="protein sequence ID" value="AEW72937.1"/>
    <property type="molecule type" value="Genomic_DNA"/>
</dbReference>
<keyword evidence="3 6" id="KW-0812">Transmembrane</keyword>
<keyword evidence="5 6" id="KW-0472">Membrane</keyword>
<dbReference type="InterPro" id="IPR036866">
    <property type="entry name" value="RibonucZ/Hydroxyglut_hydro"/>
</dbReference>
<keyword evidence="2" id="KW-1003">Cell membrane</keyword>
<dbReference type="GO" id="GO:0005886">
    <property type="term" value="C:plasma membrane"/>
    <property type="evidence" value="ECO:0007669"/>
    <property type="project" value="UniProtKB-SubCell"/>
</dbReference>
<dbReference type="InterPro" id="IPR001279">
    <property type="entry name" value="Metallo-B-lactamas"/>
</dbReference>
<feature type="transmembrane region" description="Helical" evidence="6">
    <location>
        <begin position="222"/>
        <end position="243"/>
    </location>
</feature>
<evidence type="ECO:0000256" key="4">
    <source>
        <dbReference type="ARBA" id="ARBA00022989"/>
    </source>
</evidence>
<reference evidence="8 9" key="1">
    <citation type="journal article" date="2011" name="Stand. Genomic Sci.">
        <title>Complete genome of the onion pathogen Enterobacter cloacae EcWSU1.</title>
        <authorList>
            <person name="Humann J.L."/>
            <person name="Wildung M."/>
            <person name="Cheng C.H."/>
            <person name="Lee T."/>
            <person name="Stewart J.E."/>
            <person name="Drew J.C."/>
            <person name="Triplett E.W."/>
            <person name="Main D."/>
            <person name="Schroeder B.K."/>
        </authorList>
    </citation>
    <scope>NUCLEOTIDE SEQUENCE [LARGE SCALE GENOMIC DNA]</scope>
    <source>
        <strain evidence="8 9">EcWSU1</strain>
    </source>
</reference>
<dbReference type="RefSeq" id="WP_014169389.1">
    <property type="nucleotide sequence ID" value="NC_016514.1"/>
</dbReference>
<dbReference type="Pfam" id="PF03772">
    <property type="entry name" value="Competence"/>
    <property type="match status" value="1"/>
</dbReference>
<dbReference type="Pfam" id="PF00753">
    <property type="entry name" value="Lactamase_B"/>
    <property type="match status" value="1"/>
</dbReference>
<evidence type="ECO:0000259" key="7">
    <source>
        <dbReference type="SMART" id="SM00849"/>
    </source>
</evidence>
<evidence type="ECO:0000313" key="9">
    <source>
        <dbReference type="Proteomes" id="UP000007838"/>
    </source>
</evidence>
<keyword evidence="4 6" id="KW-1133">Transmembrane helix</keyword>
<gene>
    <name evidence="8" type="primary">ycaI</name>
    <name evidence="8" type="ORF">EcWSU1_01498</name>
</gene>